<evidence type="ECO:0000256" key="1">
    <source>
        <dbReference type="ARBA" id="ARBA00023015"/>
    </source>
</evidence>
<protein>
    <submittedName>
        <fullName evidence="6">TetR/AcrR family transcriptional regulator</fullName>
    </submittedName>
</protein>
<feature type="DNA-binding region" description="H-T-H motif" evidence="4">
    <location>
        <begin position="35"/>
        <end position="54"/>
    </location>
</feature>
<sequence>MTAGGLRQRHKQRRLQEVLDAAAVLFNEQGYEATRIEAIATSASVAPATVYNYFATKSNLLMQLALRHVRSALPARRAYLQNLPDDILTGVLGFERLLAEQATRHLSRECWRVILSAQHLEPGGRASRTGARLNNLIKRHYLRLLSTYRDRGVLRSDVDIPALSNLIVGITTQDFSTFVASEDSTLEDLLLMGVPHIRLILEGLVTTPLIVGSAVGTETRPPLPNNIGVRSSF</sequence>
<dbReference type="InterPro" id="IPR001647">
    <property type="entry name" value="HTH_TetR"/>
</dbReference>
<dbReference type="PANTHER" id="PTHR30055">
    <property type="entry name" value="HTH-TYPE TRANSCRIPTIONAL REGULATOR RUTR"/>
    <property type="match status" value="1"/>
</dbReference>
<dbReference type="PRINTS" id="PR00455">
    <property type="entry name" value="HTHTETR"/>
</dbReference>
<dbReference type="SUPFAM" id="SSF46689">
    <property type="entry name" value="Homeodomain-like"/>
    <property type="match status" value="1"/>
</dbReference>
<evidence type="ECO:0000313" key="7">
    <source>
        <dbReference type="Proteomes" id="UP000609531"/>
    </source>
</evidence>
<dbReference type="AlphaFoldDB" id="A0A934MEW3"/>
<dbReference type="InterPro" id="IPR050109">
    <property type="entry name" value="HTH-type_TetR-like_transc_reg"/>
</dbReference>
<dbReference type="PANTHER" id="PTHR30055:SF234">
    <property type="entry name" value="HTH-TYPE TRANSCRIPTIONAL REGULATOR BETI"/>
    <property type="match status" value="1"/>
</dbReference>
<keyword evidence="7" id="KW-1185">Reference proteome</keyword>
<comment type="caution">
    <text evidence="6">The sequence shown here is derived from an EMBL/GenBank/DDBJ whole genome shotgun (WGS) entry which is preliminary data.</text>
</comment>
<dbReference type="Gene3D" id="1.10.357.10">
    <property type="entry name" value="Tetracycline Repressor, domain 2"/>
    <property type="match status" value="1"/>
</dbReference>
<dbReference type="PROSITE" id="PS50977">
    <property type="entry name" value="HTH_TETR_2"/>
    <property type="match status" value="1"/>
</dbReference>
<evidence type="ECO:0000256" key="4">
    <source>
        <dbReference type="PROSITE-ProRule" id="PRU00335"/>
    </source>
</evidence>
<feature type="domain" description="HTH tetR-type" evidence="5">
    <location>
        <begin position="12"/>
        <end position="72"/>
    </location>
</feature>
<keyword evidence="3" id="KW-0804">Transcription</keyword>
<organism evidence="6 7">
    <name type="scientific">Acuticoccus mangrovi</name>
    <dbReference type="NCBI Taxonomy" id="2796142"/>
    <lineage>
        <taxon>Bacteria</taxon>
        <taxon>Pseudomonadati</taxon>
        <taxon>Pseudomonadota</taxon>
        <taxon>Alphaproteobacteria</taxon>
        <taxon>Hyphomicrobiales</taxon>
        <taxon>Amorphaceae</taxon>
        <taxon>Acuticoccus</taxon>
    </lineage>
</organism>
<proteinExistence type="predicted"/>
<dbReference type="InterPro" id="IPR009057">
    <property type="entry name" value="Homeodomain-like_sf"/>
</dbReference>
<accession>A0A934MEW3</accession>
<gene>
    <name evidence="6" type="ORF">JCR33_01255</name>
</gene>
<keyword evidence="2 4" id="KW-0238">DNA-binding</keyword>
<dbReference type="Pfam" id="PF00440">
    <property type="entry name" value="TetR_N"/>
    <property type="match status" value="1"/>
</dbReference>
<dbReference type="GO" id="GO:0000976">
    <property type="term" value="F:transcription cis-regulatory region binding"/>
    <property type="evidence" value="ECO:0007669"/>
    <property type="project" value="TreeGrafter"/>
</dbReference>
<reference evidence="6" key="1">
    <citation type="submission" date="2020-12" db="EMBL/GenBank/DDBJ databases">
        <title>Bacterial taxonomy.</title>
        <authorList>
            <person name="Pan X."/>
        </authorList>
    </citation>
    <scope>NUCLEOTIDE SEQUENCE</scope>
    <source>
        <strain evidence="6">B2012</strain>
    </source>
</reference>
<keyword evidence="1" id="KW-0805">Transcription regulation</keyword>
<evidence type="ECO:0000313" key="6">
    <source>
        <dbReference type="EMBL" id="MBJ3774295.1"/>
    </source>
</evidence>
<name>A0A934MEW3_9HYPH</name>
<evidence type="ECO:0000256" key="2">
    <source>
        <dbReference type="ARBA" id="ARBA00023125"/>
    </source>
</evidence>
<dbReference type="Proteomes" id="UP000609531">
    <property type="component" value="Unassembled WGS sequence"/>
</dbReference>
<evidence type="ECO:0000256" key="3">
    <source>
        <dbReference type="ARBA" id="ARBA00023163"/>
    </source>
</evidence>
<dbReference type="GO" id="GO:0003700">
    <property type="term" value="F:DNA-binding transcription factor activity"/>
    <property type="evidence" value="ECO:0007669"/>
    <property type="project" value="TreeGrafter"/>
</dbReference>
<dbReference type="EMBL" id="JAEKJA010000001">
    <property type="protein sequence ID" value="MBJ3774295.1"/>
    <property type="molecule type" value="Genomic_DNA"/>
</dbReference>
<dbReference type="RefSeq" id="WP_198880185.1">
    <property type="nucleotide sequence ID" value="NZ_JAEKJA010000001.1"/>
</dbReference>
<evidence type="ECO:0000259" key="5">
    <source>
        <dbReference type="PROSITE" id="PS50977"/>
    </source>
</evidence>